<protein>
    <submittedName>
        <fullName evidence="1">Uncharacterized protein</fullName>
    </submittedName>
</protein>
<organism evidence="1 2">
    <name type="scientific">Mycoplasmopsis cynos</name>
    <dbReference type="NCBI Taxonomy" id="171284"/>
    <lineage>
        <taxon>Bacteria</taxon>
        <taxon>Bacillati</taxon>
        <taxon>Mycoplasmatota</taxon>
        <taxon>Mycoplasmoidales</taxon>
        <taxon>Metamycoplasmataceae</taxon>
        <taxon>Mycoplasmopsis</taxon>
    </lineage>
</organism>
<dbReference type="RefSeq" id="WP_129720355.1">
    <property type="nucleotide sequence ID" value="NZ_LR214982.1"/>
</dbReference>
<evidence type="ECO:0000313" key="2">
    <source>
        <dbReference type="Proteomes" id="UP000289506"/>
    </source>
</evidence>
<reference evidence="1 2" key="1">
    <citation type="submission" date="2019-01" db="EMBL/GenBank/DDBJ databases">
        <authorList>
            <consortium name="Pathogen Informatics"/>
        </authorList>
    </citation>
    <scope>NUCLEOTIDE SEQUENCE [LARGE SCALE GENOMIC DNA]</scope>
    <source>
        <strain evidence="1 2">NCTC10142</strain>
        <plasmid evidence="2">9</plasmid>
    </source>
</reference>
<dbReference type="Proteomes" id="UP000289506">
    <property type="component" value="Plasmid 9"/>
</dbReference>
<name>A0A449AH78_9BACT</name>
<proteinExistence type="predicted"/>
<evidence type="ECO:0000313" key="1">
    <source>
        <dbReference type="EMBL" id="VEU64328.1"/>
    </source>
</evidence>
<keyword evidence="1" id="KW-0614">Plasmid</keyword>
<dbReference type="AlphaFoldDB" id="A0A449AH78"/>
<accession>A0A449AH78</accession>
<dbReference type="EMBL" id="LR214982">
    <property type="protein sequence ID" value="VEU64328.1"/>
    <property type="molecule type" value="Genomic_DNA"/>
</dbReference>
<geneLocation type="plasmid" evidence="1 2">
    <name>9</name>
</geneLocation>
<gene>
    <name evidence="1" type="ORF">NCTC10142_00068</name>
</gene>
<sequence>MLKYKSLILDMYLSYQSRKYNGMLAVQKADQIVKNLFSLDNNRTVKIDSKATISALGDNLILNMHQHKHLKLSQQLKI</sequence>